<gene>
    <name evidence="2" type="ORF">CDAR_396041</name>
</gene>
<organism evidence="2 3">
    <name type="scientific">Caerostris darwini</name>
    <dbReference type="NCBI Taxonomy" id="1538125"/>
    <lineage>
        <taxon>Eukaryota</taxon>
        <taxon>Metazoa</taxon>
        <taxon>Ecdysozoa</taxon>
        <taxon>Arthropoda</taxon>
        <taxon>Chelicerata</taxon>
        <taxon>Arachnida</taxon>
        <taxon>Araneae</taxon>
        <taxon>Araneomorphae</taxon>
        <taxon>Entelegynae</taxon>
        <taxon>Araneoidea</taxon>
        <taxon>Araneidae</taxon>
        <taxon>Caerostris</taxon>
    </lineage>
</organism>
<keyword evidence="3" id="KW-1185">Reference proteome</keyword>
<reference evidence="2 3" key="1">
    <citation type="submission" date="2021-06" db="EMBL/GenBank/DDBJ databases">
        <title>Caerostris darwini draft genome.</title>
        <authorList>
            <person name="Kono N."/>
            <person name="Arakawa K."/>
        </authorList>
    </citation>
    <scope>NUCLEOTIDE SEQUENCE [LARGE SCALE GENOMIC DNA]</scope>
</reference>
<feature type="region of interest" description="Disordered" evidence="1">
    <location>
        <begin position="1"/>
        <end position="40"/>
    </location>
</feature>
<evidence type="ECO:0000256" key="1">
    <source>
        <dbReference type="SAM" id="MobiDB-lite"/>
    </source>
</evidence>
<protein>
    <submittedName>
        <fullName evidence="2">Uncharacterized protein</fullName>
    </submittedName>
</protein>
<evidence type="ECO:0000313" key="3">
    <source>
        <dbReference type="Proteomes" id="UP001054837"/>
    </source>
</evidence>
<feature type="region of interest" description="Disordered" evidence="1">
    <location>
        <begin position="57"/>
        <end position="77"/>
    </location>
</feature>
<dbReference type="AlphaFoldDB" id="A0AAV4WP13"/>
<feature type="compositionally biased region" description="Basic and acidic residues" evidence="1">
    <location>
        <begin position="11"/>
        <end position="20"/>
    </location>
</feature>
<comment type="caution">
    <text evidence="2">The sequence shown here is derived from an EMBL/GenBank/DDBJ whole genome shotgun (WGS) entry which is preliminary data.</text>
</comment>
<accession>A0AAV4WP13</accession>
<dbReference type="Proteomes" id="UP001054837">
    <property type="component" value="Unassembled WGS sequence"/>
</dbReference>
<proteinExistence type="predicted"/>
<evidence type="ECO:0000313" key="2">
    <source>
        <dbReference type="EMBL" id="GIY84038.1"/>
    </source>
</evidence>
<name>A0AAV4WP13_9ARAC</name>
<sequence>MSHAFLNPRVSKTEERERVFPRRSPTFPPSPTPPNRRRHQPRIVCIPRRHLVCGGATPCGPRLSPSTPPTLVARTRSSSPLTISFYA</sequence>
<dbReference type="EMBL" id="BPLQ01014882">
    <property type="protein sequence ID" value="GIY84038.1"/>
    <property type="molecule type" value="Genomic_DNA"/>
</dbReference>